<dbReference type="AlphaFoldDB" id="A0A9P6MEK7"/>
<dbReference type="PROSITE" id="PS00658">
    <property type="entry name" value="FORK_HEAD_2"/>
    <property type="match status" value="1"/>
</dbReference>
<keyword evidence="4 5" id="KW-0539">Nucleus</keyword>
<feature type="region of interest" description="Disordered" evidence="6">
    <location>
        <begin position="252"/>
        <end position="314"/>
    </location>
</feature>
<reference evidence="8" key="1">
    <citation type="journal article" date="2020" name="Fungal Divers.">
        <title>Resolving the Mortierellaceae phylogeny through synthesis of multi-gene phylogenetics and phylogenomics.</title>
        <authorList>
            <person name="Vandepol N."/>
            <person name="Liber J."/>
            <person name="Desiro A."/>
            <person name="Na H."/>
            <person name="Kennedy M."/>
            <person name="Barry K."/>
            <person name="Grigoriev I.V."/>
            <person name="Miller A.N."/>
            <person name="O'Donnell K."/>
            <person name="Stajich J.E."/>
            <person name="Bonito G."/>
        </authorList>
    </citation>
    <scope>NUCLEOTIDE SEQUENCE</scope>
    <source>
        <strain evidence="8">MES-2147</strain>
    </source>
</reference>
<keyword evidence="9" id="KW-1185">Reference proteome</keyword>
<dbReference type="SUPFAM" id="SSF46785">
    <property type="entry name" value="Winged helix' DNA-binding domain"/>
    <property type="match status" value="1"/>
</dbReference>
<dbReference type="GO" id="GO:0000981">
    <property type="term" value="F:DNA-binding transcription factor activity, RNA polymerase II-specific"/>
    <property type="evidence" value="ECO:0007669"/>
    <property type="project" value="TreeGrafter"/>
</dbReference>
<dbReference type="SMART" id="SM00339">
    <property type="entry name" value="FH"/>
    <property type="match status" value="1"/>
</dbReference>
<dbReference type="GO" id="GO:0000978">
    <property type="term" value="F:RNA polymerase II cis-regulatory region sequence-specific DNA binding"/>
    <property type="evidence" value="ECO:0007669"/>
    <property type="project" value="TreeGrafter"/>
</dbReference>
<feature type="DNA-binding region" description="Fork-head" evidence="5">
    <location>
        <begin position="52"/>
        <end position="131"/>
    </location>
</feature>
<dbReference type="OrthoDB" id="5954824at2759"/>
<evidence type="ECO:0000256" key="6">
    <source>
        <dbReference type="SAM" id="MobiDB-lite"/>
    </source>
</evidence>
<evidence type="ECO:0000256" key="1">
    <source>
        <dbReference type="ARBA" id="ARBA00023015"/>
    </source>
</evidence>
<sequence length="314" mass="33698">MSPPSSVSSPPAASPPSSVSSPTSPKKKGSQTPKKSPALPIGMDNAPPKSPKPAQSYSFLITTAILESLNKQLTLNEIYEWVMEHYPWYRNANNGWKNSIRHNLSLNKAFMRVPRPPSEPGKGSYWKLDPNHQPNADGSHGGTTVGTGGGGATRTSKTSRRSSTTRGVGRRATSDPQSPPTPTGQPGTHGIPDIPLAPVPILSKRNGNEADSYMFKMAHPTSTIMAASSTVSSSANRRHSHLLSHDHDYTSQQAQQMSFQQQQQHPDHPSGQYATHMSSSFGLGSLNTQQQQQQHHGTFFSPTSSTAPGSGGDF</sequence>
<dbReference type="FunFam" id="1.10.10.10:FF:000135">
    <property type="entry name" value="forkhead box protein G1"/>
    <property type="match status" value="1"/>
</dbReference>
<dbReference type="PRINTS" id="PR00053">
    <property type="entry name" value="FORKHEAD"/>
</dbReference>
<dbReference type="PANTHER" id="PTHR46078:SF2">
    <property type="entry name" value="FORK-HEAD DOMAIN-CONTAINING PROTEIN"/>
    <property type="match status" value="1"/>
</dbReference>
<dbReference type="InterPro" id="IPR036388">
    <property type="entry name" value="WH-like_DNA-bd_sf"/>
</dbReference>
<evidence type="ECO:0000313" key="9">
    <source>
        <dbReference type="Proteomes" id="UP000749646"/>
    </source>
</evidence>
<evidence type="ECO:0000313" key="8">
    <source>
        <dbReference type="EMBL" id="KAF9994717.1"/>
    </source>
</evidence>
<evidence type="ECO:0000256" key="3">
    <source>
        <dbReference type="ARBA" id="ARBA00023163"/>
    </source>
</evidence>
<organism evidence="8 9">
    <name type="scientific">Modicella reniformis</name>
    <dbReference type="NCBI Taxonomy" id="1440133"/>
    <lineage>
        <taxon>Eukaryota</taxon>
        <taxon>Fungi</taxon>
        <taxon>Fungi incertae sedis</taxon>
        <taxon>Mucoromycota</taxon>
        <taxon>Mortierellomycotina</taxon>
        <taxon>Mortierellomycetes</taxon>
        <taxon>Mortierellales</taxon>
        <taxon>Mortierellaceae</taxon>
        <taxon>Modicella</taxon>
    </lineage>
</organism>
<dbReference type="CDD" id="cd00059">
    <property type="entry name" value="FH_FOX"/>
    <property type="match status" value="1"/>
</dbReference>
<feature type="compositionally biased region" description="Low complexity" evidence="6">
    <location>
        <begin position="153"/>
        <end position="176"/>
    </location>
</feature>
<evidence type="ECO:0000256" key="2">
    <source>
        <dbReference type="ARBA" id="ARBA00023125"/>
    </source>
</evidence>
<evidence type="ECO:0000256" key="5">
    <source>
        <dbReference type="PROSITE-ProRule" id="PRU00089"/>
    </source>
</evidence>
<dbReference type="Gene3D" id="1.10.10.10">
    <property type="entry name" value="Winged helix-like DNA-binding domain superfamily/Winged helix DNA-binding domain"/>
    <property type="match status" value="1"/>
</dbReference>
<keyword evidence="1" id="KW-0805">Transcription regulation</keyword>
<dbReference type="PROSITE" id="PS50039">
    <property type="entry name" value="FORK_HEAD_3"/>
    <property type="match status" value="1"/>
</dbReference>
<accession>A0A9P6MEK7</accession>
<dbReference type="InterPro" id="IPR030456">
    <property type="entry name" value="TF_fork_head_CS_2"/>
</dbReference>
<feature type="compositionally biased region" description="Gly residues" evidence="6">
    <location>
        <begin position="139"/>
        <end position="152"/>
    </location>
</feature>
<dbReference type="InterPro" id="IPR001766">
    <property type="entry name" value="Fork_head_dom"/>
</dbReference>
<feature type="region of interest" description="Disordered" evidence="6">
    <location>
        <begin position="1"/>
        <end position="54"/>
    </location>
</feature>
<feature type="compositionally biased region" description="Low complexity" evidence="6">
    <location>
        <begin position="289"/>
        <end position="308"/>
    </location>
</feature>
<gene>
    <name evidence="8" type="primary">FOXJ2_1</name>
    <name evidence="8" type="ORF">BGZ65_009648</name>
</gene>
<comment type="subcellular location">
    <subcellularLocation>
        <location evidence="5">Nucleus</location>
    </subcellularLocation>
</comment>
<evidence type="ECO:0000259" key="7">
    <source>
        <dbReference type="PROSITE" id="PS50039"/>
    </source>
</evidence>
<proteinExistence type="predicted"/>
<dbReference type="InterPro" id="IPR036390">
    <property type="entry name" value="WH_DNA-bd_sf"/>
</dbReference>
<keyword evidence="2 5" id="KW-0238">DNA-binding</keyword>
<dbReference type="Pfam" id="PF00250">
    <property type="entry name" value="Forkhead"/>
    <property type="match status" value="1"/>
</dbReference>
<dbReference type="GO" id="GO:0005634">
    <property type="term" value="C:nucleus"/>
    <property type="evidence" value="ECO:0007669"/>
    <property type="project" value="UniProtKB-SubCell"/>
</dbReference>
<feature type="compositionally biased region" description="Polar residues" evidence="6">
    <location>
        <begin position="272"/>
        <end position="288"/>
    </location>
</feature>
<comment type="caution">
    <text evidence="8">The sequence shown here is derived from an EMBL/GenBank/DDBJ whole genome shotgun (WGS) entry which is preliminary data.</text>
</comment>
<protein>
    <submittedName>
        <fullName evidence="8">Forkhead box protein J2</fullName>
    </submittedName>
</protein>
<dbReference type="PANTHER" id="PTHR46078">
    <property type="entry name" value="FORKHEAD BOX PROTEIN J2 FAMILY MEMBER"/>
    <property type="match status" value="1"/>
</dbReference>
<keyword evidence="3" id="KW-0804">Transcription</keyword>
<name>A0A9P6MEK7_9FUNG</name>
<dbReference type="EMBL" id="JAAAHW010001508">
    <property type="protein sequence ID" value="KAF9994717.1"/>
    <property type="molecule type" value="Genomic_DNA"/>
</dbReference>
<evidence type="ECO:0000256" key="4">
    <source>
        <dbReference type="ARBA" id="ARBA00023242"/>
    </source>
</evidence>
<feature type="region of interest" description="Disordered" evidence="6">
    <location>
        <begin position="111"/>
        <end position="205"/>
    </location>
</feature>
<feature type="non-terminal residue" evidence="8">
    <location>
        <position position="314"/>
    </location>
</feature>
<dbReference type="Proteomes" id="UP000749646">
    <property type="component" value="Unassembled WGS sequence"/>
</dbReference>
<feature type="compositionally biased region" description="Low complexity" evidence="6">
    <location>
        <begin position="252"/>
        <end position="264"/>
    </location>
</feature>
<feature type="compositionally biased region" description="Low complexity" evidence="6">
    <location>
        <begin position="1"/>
        <end position="37"/>
    </location>
</feature>
<dbReference type="InterPro" id="IPR045912">
    <property type="entry name" value="FOXJ2/3-like"/>
</dbReference>
<feature type="domain" description="Fork-head" evidence="7">
    <location>
        <begin position="52"/>
        <end position="131"/>
    </location>
</feature>